<dbReference type="KEGG" id="snep:Enr13x_69070"/>
<feature type="transmembrane region" description="Helical" evidence="1">
    <location>
        <begin position="332"/>
        <end position="354"/>
    </location>
</feature>
<feature type="transmembrane region" description="Helical" evidence="1">
    <location>
        <begin position="172"/>
        <end position="200"/>
    </location>
</feature>
<keyword evidence="1" id="KW-0472">Membrane</keyword>
<keyword evidence="3" id="KW-1185">Reference proteome</keyword>
<evidence type="ECO:0000313" key="3">
    <source>
        <dbReference type="Proteomes" id="UP000319004"/>
    </source>
</evidence>
<accession>A0A518I1P4</accession>
<dbReference type="Proteomes" id="UP000319004">
    <property type="component" value="Chromosome"/>
</dbReference>
<keyword evidence="1" id="KW-0812">Transmembrane</keyword>
<feature type="transmembrane region" description="Helical" evidence="1">
    <location>
        <begin position="129"/>
        <end position="152"/>
    </location>
</feature>
<gene>
    <name evidence="2" type="ORF">Enr13x_69070</name>
</gene>
<dbReference type="RefSeq" id="WP_145391103.1">
    <property type="nucleotide sequence ID" value="NZ_CP037423.1"/>
</dbReference>
<evidence type="ECO:0000313" key="2">
    <source>
        <dbReference type="EMBL" id="QDV46998.1"/>
    </source>
</evidence>
<dbReference type="AlphaFoldDB" id="A0A518I1P4"/>
<organism evidence="2 3">
    <name type="scientific">Stieleria neptunia</name>
    <dbReference type="NCBI Taxonomy" id="2527979"/>
    <lineage>
        <taxon>Bacteria</taxon>
        <taxon>Pseudomonadati</taxon>
        <taxon>Planctomycetota</taxon>
        <taxon>Planctomycetia</taxon>
        <taxon>Pirellulales</taxon>
        <taxon>Pirellulaceae</taxon>
        <taxon>Stieleria</taxon>
    </lineage>
</organism>
<dbReference type="OrthoDB" id="242349at2"/>
<dbReference type="EMBL" id="CP037423">
    <property type="protein sequence ID" value="QDV46998.1"/>
    <property type="molecule type" value="Genomic_DNA"/>
</dbReference>
<name>A0A518I1P4_9BACT</name>
<reference evidence="2 3" key="1">
    <citation type="submission" date="2019-03" db="EMBL/GenBank/DDBJ databases">
        <title>Deep-cultivation of Planctomycetes and their phenomic and genomic characterization uncovers novel biology.</title>
        <authorList>
            <person name="Wiegand S."/>
            <person name="Jogler M."/>
            <person name="Boedeker C."/>
            <person name="Pinto D."/>
            <person name="Vollmers J."/>
            <person name="Rivas-Marin E."/>
            <person name="Kohn T."/>
            <person name="Peeters S.H."/>
            <person name="Heuer A."/>
            <person name="Rast P."/>
            <person name="Oberbeckmann S."/>
            <person name="Bunk B."/>
            <person name="Jeske O."/>
            <person name="Meyerdierks A."/>
            <person name="Storesund J.E."/>
            <person name="Kallscheuer N."/>
            <person name="Luecker S."/>
            <person name="Lage O.M."/>
            <person name="Pohl T."/>
            <person name="Merkel B.J."/>
            <person name="Hornburger P."/>
            <person name="Mueller R.-W."/>
            <person name="Bruemmer F."/>
            <person name="Labrenz M."/>
            <person name="Spormann A.M."/>
            <person name="Op den Camp H."/>
            <person name="Overmann J."/>
            <person name="Amann R."/>
            <person name="Jetten M.S.M."/>
            <person name="Mascher T."/>
            <person name="Medema M.H."/>
            <person name="Devos D.P."/>
            <person name="Kaster A.-K."/>
            <person name="Ovreas L."/>
            <person name="Rohde M."/>
            <person name="Galperin M.Y."/>
            <person name="Jogler C."/>
        </authorList>
    </citation>
    <scope>NUCLEOTIDE SEQUENCE [LARGE SCALE GENOMIC DNA]</scope>
    <source>
        <strain evidence="2 3">Enr13</strain>
    </source>
</reference>
<evidence type="ECO:0000256" key="1">
    <source>
        <dbReference type="SAM" id="Phobius"/>
    </source>
</evidence>
<sequence>MFNFLSGLLQSMLPSGLVGNSTRSKQNALLRILALSHSQRLDPKTLIRNLAAEHPGRYGKKLMLLQRWIAADSSMSAALTHTPGVLDEDDTLAIQCAIETQTLDETFAFLLDRSDDASHTAAGEIIRGMLGYVLGVLGFALLVASFLMIFIVPTFEQIFEEFAMELPPLMLALVQFSDTFAAVFPIALMVVLGVCFLMLFEDVRRGIRLSLLGRLMPTTAERRSAGLLRLLTVPTRQGTSIAPTLTAAAQFHPDRRTRKRLLRARTDAQTDADIWIQLANQGLISRNQADKINKIESPPLRGWTLNTLAVKQRRHASQKAESLARVLQHVPILVLGLFVGWITIAVMQTLTSLVTSLA</sequence>
<proteinExistence type="predicted"/>
<protein>
    <submittedName>
        <fullName evidence="2">Type IV pilin biogenesis protein</fullName>
    </submittedName>
</protein>
<dbReference type="InterPro" id="IPR003004">
    <property type="entry name" value="GspF/PilC"/>
</dbReference>
<dbReference type="PANTHER" id="PTHR30012:SF0">
    <property type="entry name" value="TYPE II SECRETION SYSTEM PROTEIN F-RELATED"/>
    <property type="match status" value="1"/>
</dbReference>
<dbReference type="PANTHER" id="PTHR30012">
    <property type="entry name" value="GENERAL SECRETION PATHWAY PROTEIN"/>
    <property type="match status" value="1"/>
</dbReference>
<keyword evidence="1" id="KW-1133">Transmembrane helix</keyword>